<dbReference type="EMBL" id="GEDC01029529">
    <property type="protein sequence ID" value="JAS07769.1"/>
    <property type="molecule type" value="Transcribed_RNA"/>
</dbReference>
<accession>A0A1B6C3A6</accession>
<evidence type="ECO:0000256" key="1">
    <source>
        <dbReference type="SAM" id="MobiDB-lite"/>
    </source>
</evidence>
<feature type="compositionally biased region" description="Basic residues" evidence="1">
    <location>
        <begin position="450"/>
        <end position="467"/>
    </location>
</feature>
<evidence type="ECO:0000313" key="2">
    <source>
        <dbReference type="EMBL" id="JAS07769.1"/>
    </source>
</evidence>
<gene>
    <name evidence="2" type="ORF">g.20322</name>
</gene>
<sequence>MYRYSKSDLNLNSYNLFASKKPYLKDPPFSNKNCDWYERHATLWEQFIKDHLLIGKRLASDNESVGKNNNFSQSQHFHVDPKKCKEISIELKNNIDKSVVISFVTSESSLKTVLPSDLENSKAIKVRNITTNKDIKRNYLSNNIKFKRSSKDISIDTKSLESHLNNSQNNNNLVNNLQEVNKCKESNINITDYSKKYTDSSFIPKIDNGRISEFSVTSNGKKSNQRNLNNKKPRFLVKVRSQNKLKVHQRTPPSKSSFIKYPHNFSNSLPINVDKINQKQKEHLNINIWKRGDRVINEKSVSPNFALNEKILIDKKLEIKASNKKEPRDSFEKGDNIHEELLELKKKDSDKSNSSTKIEDTKFQLKKNNNKASDTKESTGWFSFPKIFHIFNPKNEPIAKDNKKRPKLEKSQTVTKLQNKSNFNTYKMPRKSSPLRQDSDGSNNGDYFKYRHINHKTHYRSKSRGRAKGTNPKTREDLKCRSGHVNKCETKSSETKDDEYILEWLNNEYYQLACEVAEAKKKADFKKAPEIYESKKTVLDRLQEIINERNYMQKK</sequence>
<dbReference type="AlphaFoldDB" id="A0A1B6C3A6"/>
<proteinExistence type="predicted"/>
<feature type="region of interest" description="Disordered" evidence="1">
    <location>
        <begin position="343"/>
        <end position="363"/>
    </location>
</feature>
<organism evidence="2">
    <name type="scientific">Clastoptera arizonana</name>
    <name type="common">Arizona spittle bug</name>
    <dbReference type="NCBI Taxonomy" id="38151"/>
    <lineage>
        <taxon>Eukaryota</taxon>
        <taxon>Metazoa</taxon>
        <taxon>Ecdysozoa</taxon>
        <taxon>Arthropoda</taxon>
        <taxon>Hexapoda</taxon>
        <taxon>Insecta</taxon>
        <taxon>Pterygota</taxon>
        <taxon>Neoptera</taxon>
        <taxon>Paraneoptera</taxon>
        <taxon>Hemiptera</taxon>
        <taxon>Auchenorrhyncha</taxon>
        <taxon>Cercopoidea</taxon>
        <taxon>Clastopteridae</taxon>
        <taxon>Clastoptera</taxon>
    </lineage>
</organism>
<name>A0A1B6C3A6_9HEMI</name>
<feature type="compositionally biased region" description="Polar residues" evidence="1">
    <location>
        <begin position="434"/>
        <end position="445"/>
    </location>
</feature>
<protein>
    <submittedName>
        <fullName evidence="2">Uncharacterized protein</fullName>
    </submittedName>
</protein>
<feature type="region of interest" description="Disordered" evidence="1">
    <location>
        <begin position="423"/>
        <end position="478"/>
    </location>
</feature>
<reference evidence="2" key="1">
    <citation type="submission" date="2015-12" db="EMBL/GenBank/DDBJ databases">
        <title>De novo transcriptome assembly of four potential Pierce s Disease insect vectors from Arizona vineyards.</title>
        <authorList>
            <person name="Tassone E.E."/>
        </authorList>
    </citation>
    <scope>NUCLEOTIDE SEQUENCE</scope>
</reference>